<feature type="transmembrane region" description="Helical" evidence="3">
    <location>
        <begin position="7"/>
        <end position="26"/>
    </location>
</feature>
<dbReference type="EMBL" id="CAADFI010000002">
    <property type="protein sequence ID" value="VFJ88874.1"/>
    <property type="molecule type" value="Genomic_DNA"/>
</dbReference>
<organism evidence="5">
    <name type="scientific">Candidatus Kentrum eta</name>
    <dbReference type="NCBI Taxonomy" id="2126337"/>
    <lineage>
        <taxon>Bacteria</taxon>
        <taxon>Pseudomonadati</taxon>
        <taxon>Pseudomonadota</taxon>
        <taxon>Gammaproteobacteria</taxon>
        <taxon>Candidatus Kentrum</taxon>
    </lineage>
</organism>
<gene>
    <name evidence="5" type="ORF">BECKH772A_GA0070896_1000255</name>
    <name evidence="6" type="ORF">BECKH772B_GA0070898_1000251</name>
    <name evidence="7" type="ORF">BECKH772C_GA0070978_10001102</name>
</gene>
<dbReference type="Gene3D" id="3.40.50.2300">
    <property type="match status" value="2"/>
</dbReference>
<keyword evidence="3" id="KW-0472">Membrane</keyword>
<dbReference type="EMBL" id="CAADFG010000002">
    <property type="protein sequence ID" value="VFJ87214.1"/>
    <property type="molecule type" value="Genomic_DNA"/>
</dbReference>
<evidence type="ECO:0000313" key="7">
    <source>
        <dbReference type="EMBL" id="VFJ95118.1"/>
    </source>
</evidence>
<evidence type="ECO:0000256" key="3">
    <source>
        <dbReference type="SAM" id="Phobius"/>
    </source>
</evidence>
<keyword evidence="2" id="KW-0732">Signal</keyword>
<evidence type="ECO:0000313" key="5">
    <source>
        <dbReference type="EMBL" id="VFJ87214.1"/>
    </source>
</evidence>
<evidence type="ECO:0000256" key="1">
    <source>
        <dbReference type="ARBA" id="ARBA00010062"/>
    </source>
</evidence>
<evidence type="ECO:0000256" key="2">
    <source>
        <dbReference type="ARBA" id="ARBA00022729"/>
    </source>
</evidence>
<reference evidence="5" key="1">
    <citation type="submission" date="2019-02" db="EMBL/GenBank/DDBJ databases">
        <authorList>
            <person name="Gruber-Vodicka R. H."/>
            <person name="Seah K. B. B."/>
        </authorList>
    </citation>
    <scope>NUCLEOTIDE SEQUENCE</scope>
    <source>
        <strain evidence="7">BECK_SA2B12</strain>
        <strain evidence="5">BECK_SA2B15</strain>
        <strain evidence="6">BECK_SA2B20</strain>
    </source>
</reference>
<dbReference type="InterPro" id="IPR051010">
    <property type="entry name" value="BCAA_transport"/>
</dbReference>
<dbReference type="Pfam" id="PF13458">
    <property type="entry name" value="Peripla_BP_6"/>
    <property type="match status" value="1"/>
</dbReference>
<dbReference type="AlphaFoldDB" id="A0A450U6J8"/>
<proteinExistence type="inferred from homology"/>
<dbReference type="PANTHER" id="PTHR30483">
    <property type="entry name" value="LEUCINE-SPECIFIC-BINDING PROTEIN"/>
    <property type="match status" value="1"/>
</dbReference>
<name>A0A450U6J8_9GAMM</name>
<evidence type="ECO:0000313" key="6">
    <source>
        <dbReference type="EMBL" id="VFJ88874.1"/>
    </source>
</evidence>
<feature type="domain" description="Leucine-binding protein" evidence="4">
    <location>
        <begin position="34"/>
        <end position="367"/>
    </location>
</feature>
<dbReference type="InterPro" id="IPR028081">
    <property type="entry name" value="Leu-bd"/>
</dbReference>
<evidence type="ECO:0000259" key="4">
    <source>
        <dbReference type="Pfam" id="PF13458"/>
    </source>
</evidence>
<dbReference type="PANTHER" id="PTHR30483:SF6">
    <property type="entry name" value="PERIPLASMIC BINDING PROTEIN OF ABC TRANSPORTER FOR NATURAL AMINO ACIDS"/>
    <property type="match status" value="1"/>
</dbReference>
<sequence length="384" mass="42085">MRNIKPAIIAAIIAIATPLAGLAGWFSSEPDGAIRIGINAPLTGPIAAWSGQFPNGFKMGIEDASRAQGIDPALFSVDVQDNAGKPSDAVSIFNKQAINGFDAYISVATGPANANAPALDAMEKPHFIASFDPLITKAAPNRLRVMANSKIEAPLFIDYARRRQAKSVFVIQINMAYAEEQWSTIVIPALEKDGIKVTREHFELTQRDFKTITQKAKVANADLIYIVGYSFHVQPALQALRNAGLIKDGRVISVMDFVDLVYTGTLTEELRDVVFVAPIFDIPGKIEKARDWRKRYKEKFNMSPTYVPAYAYDNATMIVNAYAKSGKVTTETLTGVTPFDGINGQIELDQDRDIVATVTLAEIDKEGEIRELTDADFAPLQRDN</sequence>
<comment type="similarity">
    <text evidence="1">Belongs to the leucine-binding protein family.</text>
</comment>
<accession>A0A450U6J8</accession>
<dbReference type="InterPro" id="IPR028082">
    <property type="entry name" value="Peripla_BP_I"/>
</dbReference>
<dbReference type="EMBL" id="CAADFJ010000001">
    <property type="protein sequence ID" value="VFJ95118.1"/>
    <property type="molecule type" value="Genomic_DNA"/>
</dbReference>
<keyword evidence="3" id="KW-0812">Transmembrane</keyword>
<protein>
    <submittedName>
        <fullName evidence="5">ABC-type branched-chain amino acid transport system, substrate-binding protein</fullName>
    </submittedName>
</protein>
<keyword evidence="3" id="KW-1133">Transmembrane helix</keyword>
<dbReference type="SUPFAM" id="SSF53822">
    <property type="entry name" value="Periplasmic binding protein-like I"/>
    <property type="match status" value="1"/>
</dbReference>